<evidence type="ECO:0000313" key="3">
    <source>
        <dbReference type="Proteomes" id="UP000246005"/>
    </source>
</evidence>
<comment type="caution">
    <text evidence="2">The sequence shown here is derived from an EMBL/GenBank/DDBJ whole genome shotgun (WGS) entry which is preliminary data.</text>
</comment>
<accession>A0A316I4A9</accession>
<feature type="domain" description="DUF1540" evidence="1">
    <location>
        <begin position="65"/>
        <end position="92"/>
    </location>
</feature>
<dbReference type="Proteomes" id="UP000246005">
    <property type="component" value="Unassembled WGS sequence"/>
</dbReference>
<gene>
    <name evidence="2" type="ORF">C8D88_104489</name>
</gene>
<reference evidence="2 3" key="1">
    <citation type="submission" date="2018-05" db="EMBL/GenBank/DDBJ databases">
        <title>Genomic Encyclopedia of Type Strains, Phase IV (KMG-IV): sequencing the most valuable type-strain genomes for metagenomic binning, comparative biology and taxonomic classification.</title>
        <authorList>
            <person name="Goeker M."/>
        </authorList>
    </citation>
    <scope>NUCLEOTIDE SEQUENCE [LARGE SCALE GENOMIC DNA]</scope>
    <source>
        <strain evidence="2 3">DSM 45480</strain>
    </source>
</reference>
<dbReference type="RefSeq" id="WP_109636908.1">
    <property type="nucleotide sequence ID" value="NZ_QGHB01000004.1"/>
</dbReference>
<organism evidence="2 3">
    <name type="scientific">Lentzea atacamensis</name>
    <dbReference type="NCBI Taxonomy" id="531938"/>
    <lineage>
        <taxon>Bacteria</taxon>
        <taxon>Bacillati</taxon>
        <taxon>Actinomycetota</taxon>
        <taxon>Actinomycetes</taxon>
        <taxon>Pseudonocardiales</taxon>
        <taxon>Pseudonocardiaceae</taxon>
        <taxon>Lentzea</taxon>
    </lineage>
</organism>
<evidence type="ECO:0000313" key="2">
    <source>
        <dbReference type="EMBL" id="PWK87328.1"/>
    </source>
</evidence>
<sequence length="102" mass="10676">MTTLENPAMPAVHDCTVSDCSYNHDGCHAFAITVRGDNGQADCGTFIPLSTKGGLEKVVAQVGACSRTDCVHNSSLECTAQSVRVGPGQGGHHANCLTYQPR</sequence>
<dbReference type="EMBL" id="QGHB01000004">
    <property type="protein sequence ID" value="PWK87328.1"/>
    <property type="molecule type" value="Genomic_DNA"/>
</dbReference>
<feature type="domain" description="DUF1540" evidence="1">
    <location>
        <begin position="15"/>
        <end position="46"/>
    </location>
</feature>
<protein>
    <submittedName>
        <fullName evidence="2">Uncharacterized protein DUF1540</fullName>
    </submittedName>
</protein>
<dbReference type="AlphaFoldDB" id="A0A316I4A9"/>
<evidence type="ECO:0000259" key="1">
    <source>
        <dbReference type="Pfam" id="PF07561"/>
    </source>
</evidence>
<dbReference type="Pfam" id="PF07561">
    <property type="entry name" value="DUF1540"/>
    <property type="match status" value="2"/>
</dbReference>
<name>A0A316I4A9_9PSEU</name>
<proteinExistence type="predicted"/>
<dbReference type="InterPro" id="IPR011437">
    <property type="entry name" value="DUF1540"/>
</dbReference>